<dbReference type="Proteomes" id="UP000191672">
    <property type="component" value="Unassembled WGS sequence"/>
</dbReference>
<sequence length="237" mass="26667">MSTAFLYGEMNHEIYVEQRHHATDGTSRAYKLRKALYGPRKAPRIWYQTLTNFLRNLGFEPINTDLSIFVRSSLYIAVQEAYVHNLQQFRLSQGTPVSTPMETSPLPESGPEYICPSSVKNEYQHVVRSLILGGKQTLTNPGPQHVKLARRILRHLKSPKSLSLAYKGQLKMLRGFTDADWAGCHQAIRSTAKYLINIGSGAISWQSKRQNIVTLSTCEADHGPEASNQGSYLEFIG</sequence>
<evidence type="ECO:0000259" key="1">
    <source>
        <dbReference type="Pfam" id="PF07727"/>
    </source>
</evidence>
<accession>A0A1V6PN70</accession>
<dbReference type="STRING" id="416450.A0A1V6PN70"/>
<evidence type="ECO:0000313" key="2">
    <source>
        <dbReference type="EMBL" id="OQD78112.1"/>
    </source>
</evidence>
<name>A0A1V6PN70_9EURO</name>
<dbReference type="AlphaFoldDB" id="A0A1V6PN70"/>
<dbReference type="EMBL" id="MDYN01000087">
    <property type="protein sequence ID" value="OQD78112.1"/>
    <property type="molecule type" value="Genomic_DNA"/>
</dbReference>
<organism evidence="2 3">
    <name type="scientific">Penicillium antarcticum</name>
    <dbReference type="NCBI Taxonomy" id="416450"/>
    <lineage>
        <taxon>Eukaryota</taxon>
        <taxon>Fungi</taxon>
        <taxon>Dikarya</taxon>
        <taxon>Ascomycota</taxon>
        <taxon>Pezizomycotina</taxon>
        <taxon>Eurotiomycetes</taxon>
        <taxon>Eurotiomycetidae</taxon>
        <taxon>Eurotiales</taxon>
        <taxon>Aspergillaceae</taxon>
        <taxon>Penicillium</taxon>
    </lineage>
</organism>
<reference evidence="3" key="1">
    <citation type="journal article" date="2017" name="Nat. Microbiol.">
        <title>Global analysis of biosynthetic gene clusters reveals vast potential of secondary metabolite production in Penicillium species.</title>
        <authorList>
            <person name="Nielsen J.C."/>
            <person name="Grijseels S."/>
            <person name="Prigent S."/>
            <person name="Ji B."/>
            <person name="Dainat J."/>
            <person name="Nielsen K.F."/>
            <person name="Frisvad J.C."/>
            <person name="Workman M."/>
            <person name="Nielsen J."/>
        </authorList>
    </citation>
    <scope>NUCLEOTIDE SEQUENCE [LARGE SCALE GENOMIC DNA]</scope>
    <source>
        <strain evidence="3">IBT 31811</strain>
    </source>
</reference>
<dbReference type="InterPro" id="IPR013103">
    <property type="entry name" value="RVT_2"/>
</dbReference>
<feature type="domain" description="Reverse transcriptase Ty1/copia-type" evidence="1">
    <location>
        <begin position="2"/>
        <end position="72"/>
    </location>
</feature>
<protein>
    <recommendedName>
        <fullName evidence="1">Reverse transcriptase Ty1/copia-type domain-containing protein</fullName>
    </recommendedName>
</protein>
<dbReference type="Pfam" id="PF07727">
    <property type="entry name" value="RVT_2"/>
    <property type="match status" value="1"/>
</dbReference>
<dbReference type="PANTHER" id="PTHR11439">
    <property type="entry name" value="GAG-POL-RELATED RETROTRANSPOSON"/>
    <property type="match status" value="1"/>
</dbReference>
<proteinExistence type="predicted"/>
<gene>
    <name evidence="2" type="ORF">PENANT_c087G06335</name>
</gene>
<comment type="caution">
    <text evidence="2">The sequence shown here is derived from an EMBL/GenBank/DDBJ whole genome shotgun (WGS) entry which is preliminary data.</text>
</comment>
<keyword evidence="3" id="KW-1185">Reference proteome</keyword>
<dbReference type="PANTHER" id="PTHR11439:SF463">
    <property type="entry name" value="REVERSE TRANSCRIPTASE TY1_COPIA-TYPE DOMAIN-CONTAINING PROTEIN"/>
    <property type="match status" value="1"/>
</dbReference>
<dbReference type="CDD" id="cd09272">
    <property type="entry name" value="RNase_HI_RT_Ty1"/>
    <property type="match status" value="1"/>
</dbReference>
<evidence type="ECO:0000313" key="3">
    <source>
        <dbReference type="Proteomes" id="UP000191672"/>
    </source>
</evidence>